<dbReference type="SUPFAM" id="SSF55811">
    <property type="entry name" value="Nudix"/>
    <property type="match status" value="1"/>
</dbReference>
<dbReference type="Pfam" id="PF21906">
    <property type="entry name" value="WHD_NrtR"/>
    <property type="match status" value="1"/>
</dbReference>
<keyword evidence="3" id="KW-1185">Reference proteome</keyword>
<evidence type="ECO:0000313" key="2">
    <source>
        <dbReference type="EMBL" id="REA58082.1"/>
    </source>
</evidence>
<organism evidence="2 3">
    <name type="scientific">Dyadobacter luteus</name>
    <dbReference type="NCBI Taxonomy" id="2259619"/>
    <lineage>
        <taxon>Bacteria</taxon>
        <taxon>Pseudomonadati</taxon>
        <taxon>Bacteroidota</taxon>
        <taxon>Cytophagia</taxon>
        <taxon>Cytophagales</taxon>
        <taxon>Spirosomataceae</taxon>
        <taxon>Dyadobacter</taxon>
    </lineage>
</organism>
<dbReference type="Proteomes" id="UP000256373">
    <property type="component" value="Unassembled WGS sequence"/>
</dbReference>
<dbReference type="InterPro" id="IPR036388">
    <property type="entry name" value="WH-like_DNA-bd_sf"/>
</dbReference>
<keyword evidence="2" id="KW-0378">Hydrolase</keyword>
<dbReference type="AlphaFoldDB" id="A0A3D8Y603"/>
<gene>
    <name evidence="2" type="ORF">DSL64_22110</name>
</gene>
<protein>
    <submittedName>
        <fullName evidence="2">NUDIX hydrolase</fullName>
    </submittedName>
</protein>
<dbReference type="RefSeq" id="WP_115833121.1">
    <property type="nucleotide sequence ID" value="NZ_QNUL01000023.1"/>
</dbReference>
<dbReference type="GO" id="GO:0016787">
    <property type="term" value="F:hydrolase activity"/>
    <property type="evidence" value="ECO:0007669"/>
    <property type="project" value="UniProtKB-KW"/>
</dbReference>
<dbReference type="CDD" id="cd18873">
    <property type="entry name" value="NUDIX_NadM_like"/>
    <property type="match status" value="1"/>
</dbReference>
<dbReference type="SUPFAM" id="SSF46785">
    <property type="entry name" value="Winged helix' DNA-binding domain"/>
    <property type="match status" value="1"/>
</dbReference>
<comment type="caution">
    <text evidence="2">The sequence shown here is derived from an EMBL/GenBank/DDBJ whole genome shotgun (WGS) entry which is preliminary data.</text>
</comment>
<accession>A0A3D8Y603</accession>
<evidence type="ECO:0000259" key="1">
    <source>
        <dbReference type="Pfam" id="PF21906"/>
    </source>
</evidence>
<dbReference type="EMBL" id="QNUL01000023">
    <property type="protein sequence ID" value="REA58082.1"/>
    <property type="molecule type" value="Genomic_DNA"/>
</dbReference>
<dbReference type="Gene3D" id="3.90.79.10">
    <property type="entry name" value="Nucleoside Triphosphate Pyrophosphohydrolase"/>
    <property type="match status" value="1"/>
</dbReference>
<dbReference type="InterPro" id="IPR015797">
    <property type="entry name" value="NUDIX_hydrolase-like_dom_sf"/>
</dbReference>
<dbReference type="InterPro" id="IPR054105">
    <property type="entry name" value="WHD_NrtR"/>
</dbReference>
<name>A0A3D8Y603_9BACT</name>
<dbReference type="OrthoDB" id="9786141at2"/>
<reference evidence="2 3" key="1">
    <citation type="submission" date="2018-07" db="EMBL/GenBank/DDBJ databases">
        <title>Dyadobacter roseus sp. nov., isolated from rose rhizosphere soil.</title>
        <authorList>
            <person name="Chen L."/>
        </authorList>
    </citation>
    <scope>NUCLEOTIDE SEQUENCE [LARGE SCALE GENOMIC DNA]</scope>
    <source>
        <strain evidence="2 3">RS19</strain>
    </source>
</reference>
<feature type="domain" description="NrtR DNA-binding winged helix" evidence="1">
    <location>
        <begin position="179"/>
        <end position="239"/>
    </location>
</feature>
<evidence type="ECO:0000313" key="3">
    <source>
        <dbReference type="Proteomes" id="UP000256373"/>
    </source>
</evidence>
<proteinExistence type="predicted"/>
<dbReference type="Gene3D" id="1.10.10.10">
    <property type="entry name" value="Winged helix-like DNA-binding domain superfamily/Winged helix DNA-binding domain"/>
    <property type="match status" value="1"/>
</dbReference>
<dbReference type="InterPro" id="IPR036390">
    <property type="entry name" value="WH_DNA-bd_sf"/>
</dbReference>
<sequence length="245" mass="28912">MQLPSEQDYIQQISIDCVIFGYQHDQLHVLIPKLKFEGNFFALPSGFVLQDEDLDAAATRILQERTQISGVQLHQFYCFGKANRNSRAFMDLLIRLNPELDNLEQANRKEYDWFTRRFISVGYYALVDINKVIARKSDLDQSVAWRMIGQLPDMIMDHNHIVQRAIHSLRSSFDERLSAFELLPETFTMKELQKMYESIFEKQFPMNNFQKKILDMDVLERLEKKFTGAANKAPYVYRLKDNLRK</sequence>